<name>A0ABV7D686_9PROT</name>
<evidence type="ECO:0000313" key="2">
    <source>
        <dbReference type="EMBL" id="MFC3052714.1"/>
    </source>
</evidence>
<gene>
    <name evidence="2" type="ORF">ACFOKA_12440</name>
</gene>
<feature type="region of interest" description="Disordered" evidence="1">
    <location>
        <begin position="1"/>
        <end position="22"/>
    </location>
</feature>
<keyword evidence="3" id="KW-1185">Reference proteome</keyword>
<dbReference type="Proteomes" id="UP001595444">
    <property type="component" value="Unassembled WGS sequence"/>
</dbReference>
<comment type="caution">
    <text evidence="2">The sequence shown here is derived from an EMBL/GenBank/DDBJ whole genome shotgun (WGS) entry which is preliminary data.</text>
</comment>
<dbReference type="EMBL" id="JBHRSL010000010">
    <property type="protein sequence ID" value="MFC3052714.1"/>
    <property type="molecule type" value="Genomic_DNA"/>
</dbReference>
<reference evidence="3" key="1">
    <citation type="journal article" date="2019" name="Int. J. Syst. Evol. Microbiol.">
        <title>The Global Catalogue of Microorganisms (GCM) 10K type strain sequencing project: providing services to taxonomists for standard genome sequencing and annotation.</title>
        <authorList>
            <consortium name="The Broad Institute Genomics Platform"/>
            <consortium name="The Broad Institute Genome Sequencing Center for Infectious Disease"/>
            <person name="Wu L."/>
            <person name="Ma J."/>
        </authorList>
    </citation>
    <scope>NUCLEOTIDE SEQUENCE [LARGE SCALE GENOMIC DNA]</scope>
    <source>
        <strain evidence="3">KCTC 62164</strain>
    </source>
</reference>
<evidence type="ECO:0000313" key="3">
    <source>
        <dbReference type="Proteomes" id="UP001595444"/>
    </source>
</evidence>
<feature type="compositionally biased region" description="Basic and acidic residues" evidence="1">
    <location>
        <begin position="11"/>
        <end position="22"/>
    </location>
</feature>
<dbReference type="Pfam" id="PF04325">
    <property type="entry name" value="DUF465"/>
    <property type="match status" value="1"/>
</dbReference>
<dbReference type="RefSeq" id="WP_194213635.1">
    <property type="nucleotide sequence ID" value="NZ_CP061205.1"/>
</dbReference>
<proteinExistence type="predicted"/>
<organism evidence="2 3">
    <name type="scientific">Kordiimonas pumila</name>
    <dbReference type="NCBI Taxonomy" id="2161677"/>
    <lineage>
        <taxon>Bacteria</taxon>
        <taxon>Pseudomonadati</taxon>
        <taxon>Pseudomonadota</taxon>
        <taxon>Alphaproteobacteria</taxon>
        <taxon>Kordiimonadales</taxon>
        <taxon>Kordiimonadaceae</taxon>
        <taxon>Kordiimonas</taxon>
    </lineage>
</organism>
<dbReference type="InterPro" id="IPR038444">
    <property type="entry name" value="DUF465_sf"/>
</dbReference>
<feature type="compositionally biased region" description="Polar residues" evidence="1">
    <location>
        <begin position="1"/>
        <end position="10"/>
    </location>
</feature>
<evidence type="ECO:0000256" key="1">
    <source>
        <dbReference type="SAM" id="MobiDB-lite"/>
    </source>
</evidence>
<accession>A0ABV7D686</accession>
<dbReference type="Gene3D" id="6.10.280.50">
    <property type="match status" value="1"/>
</dbReference>
<dbReference type="InterPro" id="IPR007420">
    <property type="entry name" value="DUF465"/>
</dbReference>
<sequence length="56" mass="6835">MSLNTHVESLNQKHAEIETSIEKEEVRPYPDAMRLMQLKREKLRLKEQLRRISRHH</sequence>
<protein>
    <submittedName>
        <fullName evidence="2">YdcH family protein</fullName>
    </submittedName>
</protein>